<evidence type="ECO:0000256" key="6">
    <source>
        <dbReference type="ARBA" id="ARBA00023136"/>
    </source>
</evidence>
<evidence type="ECO:0000313" key="9">
    <source>
        <dbReference type="EMBL" id="MCS0494757.1"/>
    </source>
</evidence>
<feature type="transmembrane region" description="Helical" evidence="7">
    <location>
        <begin position="221"/>
        <end position="242"/>
    </location>
</feature>
<comment type="subcellular location">
    <subcellularLocation>
        <location evidence="1 7">Cell membrane</location>
        <topology evidence="1 7">Multi-pass membrane protein</topology>
    </subcellularLocation>
</comment>
<keyword evidence="3" id="KW-1003">Cell membrane</keyword>
<feature type="transmembrane region" description="Helical" evidence="7">
    <location>
        <begin position="67"/>
        <end position="90"/>
    </location>
</feature>
<accession>A0A9X2P9M9</accession>
<dbReference type="InterPro" id="IPR000515">
    <property type="entry name" value="MetI-like"/>
</dbReference>
<keyword evidence="5 7" id="KW-1133">Transmembrane helix</keyword>
<dbReference type="PROSITE" id="PS50928">
    <property type="entry name" value="ABC_TM1"/>
    <property type="match status" value="1"/>
</dbReference>
<name>A0A9X2P9M9_9HYPH</name>
<dbReference type="PANTHER" id="PTHR30151:SF0">
    <property type="entry name" value="ABC TRANSPORTER PERMEASE PROTEIN MJ0413-RELATED"/>
    <property type="match status" value="1"/>
</dbReference>
<dbReference type="CDD" id="cd06261">
    <property type="entry name" value="TM_PBP2"/>
    <property type="match status" value="1"/>
</dbReference>
<feature type="transmembrane region" description="Helical" evidence="7">
    <location>
        <begin position="184"/>
        <end position="209"/>
    </location>
</feature>
<feature type="transmembrane region" description="Helical" evidence="7">
    <location>
        <begin position="97"/>
        <end position="119"/>
    </location>
</feature>
<comment type="caution">
    <text evidence="9">The sequence shown here is derived from an EMBL/GenBank/DDBJ whole genome shotgun (WGS) entry which is preliminary data.</text>
</comment>
<feature type="transmembrane region" description="Helical" evidence="7">
    <location>
        <begin position="125"/>
        <end position="147"/>
    </location>
</feature>
<dbReference type="AlphaFoldDB" id="A0A9X2P9M9"/>
<evidence type="ECO:0000256" key="3">
    <source>
        <dbReference type="ARBA" id="ARBA00022475"/>
    </source>
</evidence>
<reference evidence="9" key="1">
    <citation type="submission" date="2022-08" db="EMBL/GenBank/DDBJ databases">
        <authorList>
            <person name="Li F."/>
        </authorList>
    </citation>
    <scope>NUCLEOTIDE SEQUENCE</scope>
    <source>
        <strain evidence="9">MQZ15Z-1</strain>
    </source>
</reference>
<feature type="domain" description="ABC transmembrane type-1" evidence="8">
    <location>
        <begin position="59"/>
        <end position="240"/>
    </location>
</feature>
<sequence length="258" mass="27534">MARLNVAWLKRLLPIIGLLVIWQAVAASHVTSAFLLPSVVTVAERVWSDIASGTLAGKVGLTLYRALAGFLIATVAGVTVGLSMSILPVVRWFFDPLISVGFPTPKIALLPIFMLWLGLGDETKIAMITFACFFAITTNAYAGALGVERAFIWSAQMLGASRRQILTDIILPAATPQILTGMQIALPVSLISTLVTEMIMGGGGLGGGLLEASRYADSPGVFAAIVEIAAAGAIVINVMFALRKRLLRWHEETQTRDQ</sequence>
<dbReference type="GO" id="GO:0005886">
    <property type="term" value="C:plasma membrane"/>
    <property type="evidence" value="ECO:0007669"/>
    <property type="project" value="UniProtKB-SubCell"/>
</dbReference>
<proteinExistence type="inferred from homology"/>
<dbReference type="EMBL" id="JANTHZ010000002">
    <property type="protein sequence ID" value="MCS0494757.1"/>
    <property type="molecule type" value="Genomic_DNA"/>
</dbReference>
<keyword evidence="2 7" id="KW-0813">Transport</keyword>
<keyword evidence="4 7" id="KW-0812">Transmembrane</keyword>
<dbReference type="PANTHER" id="PTHR30151">
    <property type="entry name" value="ALKANE SULFONATE ABC TRANSPORTER-RELATED, MEMBRANE SUBUNIT"/>
    <property type="match status" value="1"/>
</dbReference>
<evidence type="ECO:0000256" key="2">
    <source>
        <dbReference type="ARBA" id="ARBA00022448"/>
    </source>
</evidence>
<dbReference type="GO" id="GO:0055085">
    <property type="term" value="P:transmembrane transport"/>
    <property type="evidence" value="ECO:0007669"/>
    <property type="project" value="InterPro"/>
</dbReference>
<evidence type="ECO:0000256" key="5">
    <source>
        <dbReference type="ARBA" id="ARBA00022989"/>
    </source>
</evidence>
<dbReference type="SUPFAM" id="SSF161098">
    <property type="entry name" value="MetI-like"/>
    <property type="match status" value="1"/>
</dbReference>
<dbReference type="InterPro" id="IPR035906">
    <property type="entry name" value="MetI-like_sf"/>
</dbReference>
<evidence type="ECO:0000256" key="7">
    <source>
        <dbReference type="RuleBase" id="RU363032"/>
    </source>
</evidence>
<evidence type="ECO:0000256" key="1">
    <source>
        <dbReference type="ARBA" id="ARBA00004651"/>
    </source>
</evidence>
<comment type="similarity">
    <text evidence="7">Belongs to the binding-protein-dependent transport system permease family.</text>
</comment>
<dbReference type="RefSeq" id="WP_258731792.1">
    <property type="nucleotide sequence ID" value="NZ_JANTHZ010000002.1"/>
</dbReference>
<protein>
    <submittedName>
        <fullName evidence="9">ABC transporter permease</fullName>
    </submittedName>
</protein>
<keyword evidence="10" id="KW-1185">Reference proteome</keyword>
<organism evidence="9 10">
    <name type="scientific">Ancylobacter mangrovi</name>
    <dbReference type="NCBI Taxonomy" id="2972472"/>
    <lineage>
        <taxon>Bacteria</taxon>
        <taxon>Pseudomonadati</taxon>
        <taxon>Pseudomonadota</taxon>
        <taxon>Alphaproteobacteria</taxon>
        <taxon>Hyphomicrobiales</taxon>
        <taxon>Xanthobacteraceae</taxon>
        <taxon>Ancylobacter</taxon>
    </lineage>
</organism>
<evidence type="ECO:0000313" key="10">
    <source>
        <dbReference type="Proteomes" id="UP001151088"/>
    </source>
</evidence>
<evidence type="ECO:0000256" key="4">
    <source>
        <dbReference type="ARBA" id="ARBA00022692"/>
    </source>
</evidence>
<dbReference type="Proteomes" id="UP001151088">
    <property type="component" value="Unassembled WGS sequence"/>
</dbReference>
<gene>
    <name evidence="9" type="ORF">NVS89_06575</name>
</gene>
<dbReference type="Gene3D" id="1.10.3720.10">
    <property type="entry name" value="MetI-like"/>
    <property type="match status" value="1"/>
</dbReference>
<evidence type="ECO:0000259" key="8">
    <source>
        <dbReference type="PROSITE" id="PS50928"/>
    </source>
</evidence>
<dbReference type="Pfam" id="PF00528">
    <property type="entry name" value="BPD_transp_1"/>
    <property type="match status" value="1"/>
</dbReference>
<keyword evidence="6 7" id="KW-0472">Membrane</keyword>